<gene>
    <name evidence="1" type="ORF">TRSC58_07370</name>
</gene>
<dbReference type="VEuPathDB" id="TriTrypDB:TRSC58_07370"/>
<proteinExistence type="predicted"/>
<evidence type="ECO:0000313" key="2">
    <source>
        <dbReference type="Proteomes" id="UP000031737"/>
    </source>
</evidence>
<protein>
    <submittedName>
        <fullName evidence="1">Uncharacterized protein</fullName>
    </submittedName>
</protein>
<dbReference type="Proteomes" id="UP000031737">
    <property type="component" value="Unassembled WGS sequence"/>
</dbReference>
<comment type="caution">
    <text evidence="1">The sequence shown here is derived from an EMBL/GenBank/DDBJ whole genome shotgun (WGS) entry which is preliminary data.</text>
</comment>
<organism evidence="1 2">
    <name type="scientific">Trypanosoma rangeli SC58</name>
    <dbReference type="NCBI Taxonomy" id="429131"/>
    <lineage>
        <taxon>Eukaryota</taxon>
        <taxon>Discoba</taxon>
        <taxon>Euglenozoa</taxon>
        <taxon>Kinetoplastea</taxon>
        <taxon>Metakinetoplastina</taxon>
        <taxon>Trypanosomatida</taxon>
        <taxon>Trypanosomatidae</taxon>
        <taxon>Trypanosoma</taxon>
        <taxon>Herpetosoma</taxon>
    </lineage>
</organism>
<keyword evidence="2" id="KW-1185">Reference proteome</keyword>
<dbReference type="AlphaFoldDB" id="A0A061IRN0"/>
<name>A0A061IRN0_TRYRA</name>
<evidence type="ECO:0000313" key="1">
    <source>
        <dbReference type="EMBL" id="ESL05033.1"/>
    </source>
</evidence>
<sequence length="81" mass="8551">MSFGVAYFLIIIIICALSSRHRIVVCVRGRVFVEWHGICGGVGWLPCFYLLNRVGVGGAGSAGATPAASPVGYVRAVTLQL</sequence>
<reference evidence="1 2" key="1">
    <citation type="submission" date="2013-07" db="EMBL/GenBank/DDBJ databases">
        <authorList>
            <person name="Stoco P.H."/>
            <person name="Wagner G."/>
            <person name="Gerber A."/>
            <person name="Zaha A."/>
            <person name="Thompson C."/>
            <person name="Bartholomeu D.C."/>
            <person name="Luckemeyer D.D."/>
            <person name="Bahia D."/>
            <person name="Loreto E."/>
            <person name="Prestes E.B."/>
            <person name="Lima F.M."/>
            <person name="Rodrigues-Luiz G."/>
            <person name="Vallejo G.A."/>
            <person name="Filho J.F."/>
            <person name="Monteiro K.M."/>
            <person name="Tyler K.M."/>
            <person name="de Almeida L.G."/>
            <person name="Ortiz M.F."/>
            <person name="Siervo M.A."/>
            <person name="de Moraes M.H."/>
            <person name="Cunha O.L."/>
            <person name="Mendonca-Neto R."/>
            <person name="Silva R."/>
            <person name="Teixeira S.M."/>
            <person name="Murta S.M."/>
            <person name="Sincero T.C."/>
            <person name="Mendes T.A."/>
            <person name="Urmenyi T.P."/>
            <person name="Silva V.G."/>
            <person name="da Rocha W.D."/>
            <person name="Andersson B."/>
            <person name="Romanha A.J."/>
            <person name="Steindel M."/>
            <person name="de Vasconcelos A.T."/>
            <person name="Grisard E.C."/>
        </authorList>
    </citation>
    <scope>NUCLEOTIDE SEQUENCE [LARGE SCALE GENOMIC DNA]</scope>
    <source>
        <strain evidence="1 2">SC58</strain>
    </source>
</reference>
<accession>A0A061IRN0</accession>
<dbReference type="EMBL" id="AUPL01007519">
    <property type="protein sequence ID" value="ESL05033.1"/>
    <property type="molecule type" value="Genomic_DNA"/>
</dbReference>